<protein>
    <submittedName>
        <fullName evidence="8">S-(Hydroxymethyl)glutathione dehydrogenase/alcohol dehydrogenase</fullName>
    </submittedName>
</protein>
<gene>
    <name evidence="8" type="ORF">EV640_102260</name>
</gene>
<evidence type="ECO:0000259" key="7">
    <source>
        <dbReference type="SMART" id="SM00829"/>
    </source>
</evidence>
<name>A0A4R7G6A0_9MICC</name>
<dbReference type="Proteomes" id="UP000294506">
    <property type="component" value="Unassembled WGS sequence"/>
</dbReference>
<dbReference type="Gene3D" id="3.90.180.10">
    <property type="entry name" value="Medium-chain alcohol dehydrogenases, catalytic domain"/>
    <property type="match status" value="1"/>
</dbReference>
<dbReference type="InterPro" id="IPR036291">
    <property type="entry name" value="NAD(P)-bd_dom_sf"/>
</dbReference>
<dbReference type="InterPro" id="IPR013149">
    <property type="entry name" value="ADH-like_C"/>
</dbReference>
<reference evidence="8 9" key="1">
    <citation type="submission" date="2019-03" db="EMBL/GenBank/DDBJ databases">
        <title>Genomic Encyclopedia of Type Strains, Phase III (KMG-III): the genomes of soil and plant-associated and newly described type strains.</title>
        <authorList>
            <person name="Whitman W."/>
        </authorList>
    </citation>
    <scope>NUCLEOTIDE SEQUENCE [LARGE SCALE GENOMIC DNA]</scope>
    <source>
        <strain evidence="8 9">DSM 27373</strain>
    </source>
</reference>
<dbReference type="SUPFAM" id="SSF50129">
    <property type="entry name" value="GroES-like"/>
    <property type="match status" value="2"/>
</dbReference>
<comment type="similarity">
    <text evidence="2 6">Belongs to the zinc-containing alcohol dehydrogenase family.</text>
</comment>
<dbReference type="FunFam" id="3.40.50.720:FF:000003">
    <property type="entry name" value="S-(hydroxymethyl)glutathione dehydrogenase"/>
    <property type="match status" value="1"/>
</dbReference>
<evidence type="ECO:0000256" key="6">
    <source>
        <dbReference type="RuleBase" id="RU361277"/>
    </source>
</evidence>
<dbReference type="PANTHER" id="PTHR43350:SF21">
    <property type="entry name" value="S-NITROSOMYCOTHIOL REDUCTASE MSCR"/>
    <property type="match status" value="1"/>
</dbReference>
<dbReference type="EMBL" id="SOAN01000002">
    <property type="protein sequence ID" value="TDS86965.1"/>
    <property type="molecule type" value="Genomic_DNA"/>
</dbReference>
<evidence type="ECO:0000313" key="8">
    <source>
        <dbReference type="EMBL" id="TDS86965.1"/>
    </source>
</evidence>
<feature type="domain" description="Enoyl reductase (ER)" evidence="7">
    <location>
        <begin position="11"/>
        <end position="362"/>
    </location>
</feature>
<evidence type="ECO:0000313" key="9">
    <source>
        <dbReference type="Proteomes" id="UP000294506"/>
    </source>
</evidence>
<proteinExistence type="inferred from homology"/>
<dbReference type="AlphaFoldDB" id="A0A4R7G6A0"/>
<dbReference type="Gene3D" id="3.40.50.720">
    <property type="entry name" value="NAD(P)-binding Rossmann-like Domain"/>
    <property type="match status" value="1"/>
</dbReference>
<dbReference type="InterPro" id="IPR011032">
    <property type="entry name" value="GroES-like_sf"/>
</dbReference>
<evidence type="ECO:0000256" key="5">
    <source>
        <dbReference type="ARBA" id="ARBA00023002"/>
    </source>
</evidence>
<keyword evidence="3 6" id="KW-0479">Metal-binding</keyword>
<dbReference type="SUPFAM" id="SSF51735">
    <property type="entry name" value="NAD(P)-binding Rossmann-fold domains"/>
    <property type="match status" value="1"/>
</dbReference>
<dbReference type="GO" id="GO:0008270">
    <property type="term" value="F:zinc ion binding"/>
    <property type="evidence" value="ECO:0007669"/>
    <property type="project" value="InterPro"/>
</dbReference>
<evidence type="ECO:0000256" key="3">
    <source>
        <dbReference type="ARBA" id="ARBA00022723"/>
    </source>
</evidence>
<comment type="cofactor">
    <cofactor evidence="1 6">
        <name>Zn(2+)</name>
        <dbReference type="ChEBI" id="CHEBI:29105"/>
    </cofactor>
</comment>
<dbReference type="GO" id="GO:0016491">
    <property type="term" value="F:oxidoreductase activity"/>
    <property type="evidence" value="ECO:0007669"/>
    <property type="project" value="UniProtKB-KW"/>
</dbReference>
<keyword evidence="4 6" id="KW-0862">Zinc</keyword>
<evidence type="ECO:0000256" key="1">
    <source>
        <dbReference type="ARBA" id="ARBA00001947"/>
    </source>
</evidence>
<comment type="caution">
    <text evidence="8">The sequence shown here is derived from an EMBL/GenBank/DDBJ whole genome shotgun (WGS) entry which is preliminary data.</text>
</comment>
<dbReference type="SMART" id="SM00829">
    <property type="entry name" value="PKS_ER"/>
    <property type="match status" value="1"/>
</dbReference>
<dbReference type="InterPro" id="IPR002328">
    <property type="entry name" value="ADH_Zn_CS"/>
</dbReference>
<dbReference type="PROSITE" id="PS00059">
    <property type="entry name" value="ADH_ZINC"/>
    <property type="match status" value="1"/>
</dbReference>
<dbReference type="InterPro" id="IPR013154">
    <property type="entry name" value="ADH-like_N"/>
</dbReference>
<evidence type="ECO:0000256" key="4">
    <source>
        <dbReference type="ARBA" id="ARBA00022833"/>
    </source>
</evidence>
<accession>A0A4R7G6A0</accession>
<dbReference type="InterPro" id="IPR020843">
    <property type="entry name" value="ER"/>
</dbReference>
<dbReference type="Pfam" id="PF08240">
    <property type="entry name" value="ADH_N"/>
    <property type="match status" value="1"/>
</dbReference>
<dbReference type="PANTHER" id="PTHR43350">
    <property type="entry name" value="NAD-DEPENDENT ALCOHOL DEHYDROGENASE"/>
    <property type="match status" value="1"/>
</dbReference>
<organism evidence="8 9">
    <name type="scientific">Nesterenkonia aurantiaca</name>
    <dbReference type="NCBI Taxonomy" id="1436010"/>
    <lineage>
        <taxon>Bacteria</taxon>
        <taxon>Bacillati</taxon>
        <taxon>Actinomycetota</taxon>
        <taxon>Actinomycetes</taxon>
        <taxon>Micrococcales</taxon>
        <taxon>Micrococcaceae</taxon>
        <taxon>Nesterenkonia</taxon>
    </lineage>
</organism>
<keyword evidence="9" id="KW-1185">Reference proteome</keyword>
<dbReference type="Pfam" id="PF00107">
    <property type="entry name" value="ADH_zinc_N"/>
    <property type="match status" value="1"/>
</dbReference>
<sequence>MSTPSRAALHTRTPNIDIVDLRVKDPGEGEVLIRMGASGVCGSDRHVLDGEWKMPSPTVMGHEGAGVAVSVGAGVTSVTPGDHVILAWFAPCLKCQACAEGKTWVCTGSHSETGLLPNGTSAMTREDETVYPYLGIGSMSEYTLVPEQAAIAVPREVPFDVACLIGCSVATGFGAVVNDAAVPPGRSAVVIGAGGVGLSIIMSLHLAGATPIIAIDVTDEALELARSFGATHTFKANSDTARHVKEVTDMGADFAFEAIGRPASIAEMPGYLKRGGTAVVVGLPSGEHPVPIDALALAEHGQRLVGSNYGSTVPRRDFPLLASLYLSGKLPVDRLIKRRVPLEEVDTAFEALRTGAYGRSVIVF</sequence>
<evidence type="ECO:0000256" key="2">
    <source>
        <dbReference type="ARBA" id="ARBA00008072"/>
    </source>
</evidence>
<keyword evidence="5" id="KW-0560">Oxidoreductase</keyword>